<dbReference type="InterPro" id="IPR029787">
    <property type="entry name" value="Nucleotide_cyclase"/>
</dbReference>
<evidence type="ECO:0000313" key="3">
    <source>
        <dbReference type="EMBL" id="RKQ88047.1"/>
    </source>
</evidence>
<reference evidence="3 4" key="1">
    <citation type="submission" date="2018-10" db="EMBL/GenBank/DDBJ databases">
        <title>Genomic Encyclopedia of Archaeal and Bacterial Type Strains, Phase II (KMG-II): from individual species to whole genera.</title>
        <authorList>
            <person name="Goeker M."/>
        </authorList>
    </citation>
    <scope>NUCLEOTIDE SEQUENCE [LARGE SCALE GENOMIC DNA]</scope>
    <source>
        <strain evidence="3 4">DSM 14954</strain>
    </source>
</reference>
<dbReference type="NCBIfam" id="TIGR00254">
    <property type="entry name" value="GGDEF"/>
    <property type="match status" value="1"/>
</dbReference>
<dbReference type="InterPro" id="IPR050469">
    <property type="entry name" value="Diguanylate_Cyclase"/>
</dbReference>
<dbReference type="GO" id="GO:0052621">
    <property type="term" value="F:diguanylate cyclase activity"/>
    <property type="evidence" value="ECO:0007669"/>
    <property type="project" value="TreeGrafter"/>
</dbReference>
<dbReference type="AlphaFoldDB" id="A0A660L288"/>
<feature type="domain" description="GGDEF" evidence="2">
    <location>
        <begin position="182"/>
        <end position="309"/>
    </location>
</feature>
<sequence length="314" mass="32924">MCVAAGAIGALEELLPEGPEFSPWPALTALALAAIAITVGQGLPRSAFLAFGFVGATVVGVAVGTTRGYSDAAIVYCWPVLWVASFYGTRATAAVVGWVGVVHGAALLALADGAASPDRWVDVVVTVIVAGVVVRVLAARNERLVAQLSTEARVDPLTQLHNRRGFDERLTAETARAMRDQSSLAAAAFDIDHFKRVNDEHGHEVGDRVLQWVAKTLAHATRGADVTARVGGEEFVVLLPGTGIRGAQELAERVRVAVERGGGPVPITISAGVAAQVPRDADHDLVESADRALYRAKHDGRNAVRVADSEPAAR</sequence>
<dbReference type="PANTHER" id="PTHR45138:SF9">
    <property type="entry name" value="DIGUANYLATE CYCLASE DGCM-RELATED"/>
    <property type="match status" value="1"/>
</dbReference>
<dbReference type="Pfam" id="PF00990">
    <property type="entry name" value="GGDEF"/>
    <property type="match status" value="1"/>
</dbReference>
<dbReference type="SMART" id="SM00267">
    <property type="entry name" value="GGDEF"/>
    <property type="match status" value="1"/>
</dbReference>
<evidence type="ECO:0000313" key="4">
    <source>
        <dbReference type="Proteomes" id="UP000278962"/>
    </source>
</evidence>
<keyword evidence="1" id="KW-1133">Transmembrane helix</keyword>
<feature type="transmembrane region" description="Helical" evidence="1">
    <location>
        <begin position="21"/>
        <end position="40"/>
    </location>
</feature>
<dbReference type="GO" id="GO:1902201">
    <property type="term" value="P:negative regulation of bacterial-type flagellum-dependent cell motility"/>
    <property type="evidence" value="ECO:0007669"/>
    <property type="project" value="TreeGrafter"/>
</dbReference>
<keyword evidence="4" id="KW-1185">Reference proteome</keyword>
<comment type="caution">
    <text evidence="3">The sequence shown here is derived from an EMBL/GenBank/DDBJ whole genome shotgun (WGS) entry which is preliminary data.</text>
</comment>
<accession>A0A660L288</accession>
<protein>
    <submittedName>
        <fullName evidence="3">Diguanylate cyclase (GGDEF)-like protein</fullName>
    </submittedName>
</protein>
<keyword evidence="1" id="KW-0812">Transmembrane</keyword>
<dbReference type="CDD" id="cd01949">
    <property type="entry name" value="GGDEF"/>
    <property type="match status" value="1"/>
</dbReference>
<dbReference type="InterPro" id="IPR043128">
    <property type="entry name" value="Rev_trsase/Diguanyl_cyclase"/>
</dbReference>
<dbReference type="PANTHER" id="PTHR45138">
    <property type="entry name" value="REGULATORY COMPONENTS OF SENSORY TRANSDUCTION SYSTEM"/>
    <property type="match status" value="1"/>
</dbReference>
<feature type="transmembrane region" description="Helical" evidence="1">
    <location>
        <begin position="120"/>
        <end position="138"/>
    </location>
</feature>
<dbReference type="EMBL" id="RBIL01000002">
    <property type="protein sequence ID" value="RKQ88047.1"/>
    <property type="molecule type" value="Genomic_DNA"/>
</dbReference>
<dbReference type="Proteomes" id="UP000278962">
    <property type="component" value="Unassembled WGS sequence"/>
</dbReference>
<dbReference type="GO" id="GO:0043709">
    <property type="term" value="P:cell adhesion involved in single-species biofilm formation"/>
    <property type="evidence" value="ECO:0007669"/>
    <property type="project" value="TreeGrafter"/>
</dbReference>
<gene>
    <name evidence="3" type="ORF">C8N24_6086</name>
</gene>
<keyword evidence="1" id="KW-0472">Membrane</keyword>
<dbReference type="SUPFAM" id="SSF55073">
    <property type="entry name" value="Nucleotide cyclase"/>
    <property type="match status" value="1"/>
</dbReference>
<dbReference type="PROSITE" id="PS50887">
    <property type="entry name" value="GGDEF"/>
    <property type="match status" value="1"/>
</dbReference>
<feature type="transmembrane region" description="Helical" evidence="1">
    <location>
        <begin position="47"/>
        <end position="66"/>
    </location>
</feature>
<dbReference type="InterPro" id="IPR000160">
    <property type="entry name" value="GGDEF_dom"/>
</dbReference>
<name>A0A660L288_9ACTN</name>
<dbReference type="Gene3D" id="3.30.70.270">
    <property type="match status" value="1"/>
</dbReference>
<evidence type="ECO:0000259" key="2">
    <source>
        <dbReference type="PROSITE" id="PS50887"/>
    </source>
</evidence>
<organism evidence="3 4">
    <name type="scientific">Solirubrobacter pauli</name>
    <dbReference type="NCBI Taxonomy" id="166793"/>
    <lineage>
        <taxon>Bacteria</taxon>
        <taxon>Bacillati</taxon>
        <taxon>Actinomycetota</taxon>
        <taxon>Thermoleophilia</taxon>
        <taxon>Solirubrobacterales</taxon>
        <taxon>Solirubrobacteraceae</taxon>
        <taxon>Solirubrobacter</taxon>
    </lineage>
</organism>
<dbReference type="GO" id="GO:0005886">
    <property type="term" value="C:plasma membrane"/>
    <property type="evidence" value="ECO:0007669"/>
    <property type="project" value="TreeGrafter"/>
</dbReference>
<evidence type="ECO:0000256" key="1">
    <source>
        <dbReference type="SAM" id="Phobius"/>
    </source>
</evidence>
<proteinExistence type="predicted"/>
<dbReference type="FunFam" id="3.30.70.270:FF:000001">
    <property type="entry name" value="Diguanylate cyclase domain protein"/>
    <property type="match status" value="1"/>
</dbReference>